<keyword evidence="6" id="KW-0539">Nucleus</keyword>
<feature type="compositionally biased region" description="Low complexity" evidence="7">
    <location>
        <begin position="831"/>
        <end position="857"/>
    </location>
</feature>
<dbReference type="PANTHER" id="PTHR47157:SF1">
    <property type="entry name" value="CHROMODOMAIN-HELICASE-DNA-BINDING PROTEIN 1-LIKE"/>
    <property type="match status" value="1"/>
</dbReference>
<dbReference type="Pfam" id="PF00176">
    <property type="entry name" value="SNF2-rel_dom"/>
    <property type="match status" value="2"/>
</dbReference>
<evidence type="ECO:0000256" key="4">
    <source>
        <dbReference type="ARBA" id="ARBA00022801"/>
    </source>
</evidence>
<comment type="subcellular location">
    <subcellularLocation>
        <location evidence="1">Nucleus</location>
    </subcellularLocation>
</comment>
<dbReference type="EMBL" id="JROU02001713">
    <property type="protein sequence ID" value="OEH75495.1"/>
    <property type="molecule type" value="Genomic_DNA"/>
</dbReference>
<dbReference type="Gene3D" id="3.40.220.10">
    <property type="entry name" value="Leucine Aminopeptidase, subunit E, domain 1"/>
    <property type="match status" value="1"/>
</dbReference>
<dbReference type="CDD" id="cd18793">
    <property type="entry name" value="SF2_C_SNF"/>
    <property type="match status" value="1"/>
</dbReference>
<feature type="compositionally biased region" description="Acidic residues" evidence="7">
    <location>
        <begin position="111"/>
        <end position="128"/>
    </location>
</feature>
<dbReference type="SMART" id="SM00487">
    <property type="entry name" value="DEXDc"/>
    <property type="match status" value="1"/>
</dbReference>
<dbReference type="SUPFAM" id="SSF52949">
    <property type="entry name" value="Macro domain-like"/>
    <property type="match status" value="1"/>
</dbReference>
<protein>
    <submittedName>
        <fullName evidence="9">Snf2 family N-terminal domain-containing protein</fullName>
    </submittedName>
</protein>
<dbReference type="GO" id="GO:0005634">
    <property type="term" value="C:nucleus"/>
    <property type="evidence" value="ECO:0007669"/>
    <property type="project" value="UniProtKB-SubCell"/>
</dbReference>
<proteinExistence type="inferred from homology"/>
<dbReference type="GO" id="GO:0006281">
    <property type="term" value="P:DNA repair"/>
    <property type="evidence" value="ECO:0007669"/>
    <property type="project" value="InterPro"/>
</dbReference>
<feature type="compositionally biased region" description="Polar residues" evidence="7">
    <location>
        <begin position="1296"/>
        <end position="1327"/>
    </location>
</feature>
<dbReference type="VEuPathDB" id="ToxoDB:LOC34622046"/>
<dbReference type="InterPro" id="IPR027417">
    <property type="entry name" value="P-loop_NTPase"/>
</dbReference>
<dbReference type="InterPro" id="IPR043472">
    <property type="entry name" value="Macro_dom-like"/>
</dbReference>
<feature type="compositionally biased region" description="Low complexity" evidence="7">
    <location>
        <begin position="1345"/>
        <end position="1361"/>
    </location>
</feature>
<dbReference type="PANTHER" id="PTHR47157">
    <property type="entry name" value="CHROMODOMAIN-HELICASE-DNA-BINDING PROTEIN 1-LIKE"/>
    <property type="match status" value="1"/>
</dbReference>
<dbReference type="VEuPathDB" id="ToxoDB:cyc_05738"/>
<reference evidence="9 10" key="1">
    <citation type="journal article" date="2016" name="BMC Genomics">
        <title>Comparative genomics reveals Cyclospora cayetanensis possesses coccidia-like metabolism and invasion components but unique surface antigens.</title>
        <authorList>
            <person name="Liu S."/>
            <person name="Wang L."/>
            <person name="Zheng H."/>
            <person name="Xu Z."/>
            <person name="Roellig D.M."/>
            <person name="Li N."/>
            <person name="Frace M.A."/>
            <person name="Tang K."/>
            <person name="Arrowood M.J."/>
            <person name="Moss D.M."/>
            <person name="Zhang L."/>
            <person name="Feng Y."/>
            <person name="Xiao L."/>
        </authorList>
    </citation>
    <scope>NUCLEOTIDE SEQUENCE [LARGE SCALE GENOMIC DNA]</scope>
    <source>
        <strain evidence="9 10">CHN_HEN01</strain>
    </source>
</reference>
<evidence type="ECO:0000313" key="10">
    <source>
        <dbReference type="Proteomes" id="UP000095192"/>
    </source>
</evidence>
<feature type="region of interest" description="Disordered" evidence="7">
    <location>
        <begin position="1"/>
        <end position="149"/>
    </location>
</feature>
<evidence type="ECO:0000256" key="5">
    <source>
        <dbReference type="ARBA" id="ARBA00022840"/>
    </source>
</evidence>
<accession>A0A1D3CWB2</accession>
<keyword evidence="3" id="KW-0547">Nucleotide-binding</keyword>
<dbReference type="Proteomes" id="UP000095192">
    <property type="component" value="Unassembled WGS sequence"/>
</dbReference>
<dbReference type="Gene3D" id="3.40.50.10810">
    <property type="entry name" value="Tandem AAA-ATPase domain"/>
    <property type="match status" value="2"/>
</dbReference>
<dbReference type="InterPro" id="IPR000330">
    <property type="entry name" value="SNF2_N"/>
</dbReference>
<evidence type="ECO:0000256" key="1">
    <source>
        <dbReference type="ARBA" id="ARBA00004123"/>
    </source>
</evidence>
<comment type="caution">
    <text evidence="9">The sequence shown here is derived from an EMBL/GenBank/DDBJ whole genome shotgun (WGS) entry which is preliminary data.</text>
</comment>
<gene>
    <name evidence="9" type="ORF">cyc_05738</name>
</gene>
<dbReference type="CDD" id="cd17919">
    <property type="entry name" value="DEXHc_Snf"/>
    <property type="match status" value="1"/>
</dbReference>
<dbReference type="GO" id="GO:0003678">
    <property type="term" value="F:DNA helicase activity"/>
    <property type="evidence" value="ECO:0007669"/>
    <property type="project" value="InterPro"/>
</dbReference>
<dbReference type="InterPro" id="IPR031053">
    <property type="entry name" value="ALC1"/>
</dbReference>
<keyword evidence="5" id="KW-0067">ATP-binding</keyword>
<feature type="region of interest" description="Disordered" evidence="7">
    <location>
        <begin position="770"/>
        <end position="790"/>
    </location>
</feature>
<evidence type="ECO:0000256" key="2">
    <source>
        <dbReference type="ARBA" id="ARBA00007025"/>
    </source>
</evidence>
<dbReference type="GO" id="GO:0016787">
    <property type="term" value="F:hydrolase activity"/>
    <property type="evidence" value="ECO:0007669"/>
    <property type="project" value="UniProtKB-KW"/>
</dbReference>
<feature type="region of interest" description="Disordered" evidence="7">
    <location>
        <begin position="831"/>
        <end position="877"/>
    </location>
</feature>
<dbReference type="SUPFAM" id="SSF52540">
    <property type="entry name" value="P-loop containing nucleoside triphosphate hydrolases"/>
    <property type="match status" value="2"/>
</dbReference>
<dbReference type="GO" id="GO:0006338">
    <property type="term" value="P:chromatin remodeling"/>
    <property type="evidence" value="ECO:0007669"/>
    <property type="project" value="InterPro"/>
</dbReference>
<dbReference type="InParanoid" id="A0A1D3CWB2"/>
<feature type="compositionally biased region" description="Basic and acidic residues" evidence="7">
    <location>
        <begin position="95"/>
        <end position="110"/>
    </location>
</feature>
<evidence type="ECO:0000256" key="6">
    <source>
        <dbReference type="ARBA" id="ARBA00023242"/>
    </source>
</evidence>
<feature type="domain" description="Helicase ATP-binding" evidence="8">
    <location>
        <begin position="280"/>
        <end position="423"/>
    </location>
</feature>
<organism evidence="9 10">
    <name type="scientific">Cyclospora cayetanensis</name>
    <dbReference type="NCBI Taxonomy" id="88456"/>
    <lineage>
        <taxon>Eukaryota</taxon>
        <taxon>Sar</taxon>
        <taxon>Alveolata</taxon>
        <taxon>Apicomplexa</taxon>
        <taxon>Conoidasida</taxon>
        <taxon>Coccidia</taxon>
        <taxon>Eucoccidiorida</taxon>
        <taxon>Eimeriorina</taxon>
        <taxon>Eimeriidae</taxon>
        <taxon>Cyclospora</taxon>
    </lineage>
</organism>
<dbReference type="InterPro" id="IPR049730">
    <property type="entry name" value="SNF2/RAD54-like_C"/>
</dbReference>
<evidence type="ECO:0000256" key="3">
    <source>
        <dbReference type="ARBA" id="ARBA00022741"/>
    </source>
</evidence>
<evidence type="ECO:0000259" key="8">
    <source>
        <dbReference type="PROSITE" id="PS51192"/>
    </source>
</evidence>
<name>A0A1D3CWB2_9EIME</name>
<dbReference type="GO" id="GO:0005524">
    <property type="term" value="F:ATP binding"/>
    <property type="evidence" value="ECO:0007669"/>
    <property type="project" value="UniProtKB-KW"/>
</dbReference>
<feature type="region of interest" description="Disordered" evidence="7">
    <location>
        <begin position="1279"/>
        <end position="1370"/>
    </location>
</feature>
<dbReference type="Gene3D" id="3.40.50.300">
    <property type="entry name" value="P-loop containing nucleotide triphosphate hydrolases"/>
    <property type="match status" value="2"/>
</dbReference>
<dbReference type="InterPro" id="IPR038718">
    <property type="entry name" value="SNF2-like_sf"/>
</dbReference>
<comment type="similarity">
    <text evidence="2">Belongs to the SNF2/RAD54 helicase family.</text>
</comment>
<dbReference type="PROSITE" id="PS51192">
    <property type="entry name" value="HELICASE_ATP_BIND_1"/>
    <property type="match status" value="1"/>
</dbReference>
<feature type="region of interest" description="Disordered" evidence="7">
    <location>
        <begin position="566"/>
        <end position="588"/>
    </location>
</feature>
<evidence type="ECO:0000313" key="9">
    <source>
        <dbReference type="EMBL" id="OEH75495.1"/>
    </source>
</evidence>
<feature type="compositionally biased region" description="Basic residues" evidence="7">
    <location>
        <begin position="61"/>
        <end position="72"/>
    </location>
</feature>
<keyword evidence="10" id="KW-1185">Reference proteome</keyword>
<sequence>MFYEIYGGEGPPGRPDIPPSADTPESCVEQQQRRASPPDSDVCPSHSGESAATVIPGPQWRPRRAGASRGVRRLPVGAALARGKLRVGGARNKRNRESPEATESEAKVSDETSEESADTSDSEEETESSEQASSGSSDEEGDASGSKRLWQPSKAYSAAAKAALLKERDPWFAACAVDGDFSNDSENEEPLMDVVDKVEEALEVAANCAVSAATANDAPAVDARRKSVQSPFYVKVRSELEKIQELQTKPVKLQQQGAHEEQVSHCVLHDYQTEGAAWILQRFAAHLNCIVADDMGLGKTLQALAVYLHLCRFGGSAFAGKPAIVVCPLSVISSWEVAAPTAAPFDILLTSYELAAREMSFVSSFCFSLLIADEASRLKGPHGVKRRLLAEGIKRQRTLLLTGTPIENSLLELFSLLSFLHPSIFSSAEAFTSLFYAECENRLPGSKASLASSPNRNCQLLERVVSAFVLRRTVMQAQHCWQLPPLREVILMLPLTPVQRRLYLWLLTRDAQLLLSSSRDSDCGASDIIKGIRNLNNLYMQLRKASNHPLLFARKQSDTLPFMQASSAAASGPRNATAPKSPSEFSTDDEEEDFCYEELLLSASNKLQALHRIVSLCISRGEKLVIYSHSTKMLDITEDLLLESGIRPARLDGDTPDAGRRAAIEAFLKPPPTTQKSDDDEGTEWTPMGQTRPVVAIRLISKHTVEEVLYRRGNAKLHLSSVVLGAAEAAATPRGTAGAKEASATAAADPLRSLQAFDCGALLTSNAADNGNLEHDAPQKQHSQLAKSLRSDGKYGADKANVLESFPIEAILTDALSTAAAGAAPSAGVLPAATVSSSSPGASPPLLSSPPASAPAAHVVEVQSQDDRAKSPPAGDNIYVFEQKDFTPFVRADRRQEDDVTALESLAMANARAPPDTGTPGCRRKLQKRDACVYSVVSWLQHQRVFRLERLWESQGYMSHALRFSGETDPRYIWGLDASGAAEATASGSPEGKTPTEPRRQIPAETFFVFPSLCDKEDSSDALPTKNSRPKGSSSYCHQRIGDATCPQSVLGAPPGPQVICLFVETGGRWLSRGFFAAIDRLSSEPRKVFTQAHKCRDVRGGDVHLVKIREGLFVALAVCINEENRNRKGGGGFFVRVRDMMRCLDLLSLHCKMNAASLHLPRCNTPCRYSADANTNSLTTNALVFRLLQETFARRKVHALTYILPRRGNPADNVGCRNGVGRTSSIPSADTGVPPKTALVRSALGPCAAERGSNGSVGSPEGDGDCCASGATQVQATKQKAPKGWCALRKKQRADAQTKQQPQPTQHGLTQKKSPQLQVKQEQQQAWKVPQRGEQTQPVSREPALSGSSSTAGGSAQSSSERSKADKNEEVLELTREAVEMDVLHAAFGRLVASLAAVVETDEQLSQMARAWGVQQVLVQLPAATGGESFSKCTPTFPANEPGSWEQICHEAKRWMRAEACEAAAMASSLERTPISLLGGPTERVIPSNLRLALFAWENANHAKQRPPTERSKVVPSDPLLFYGVQ</sequence>
<evidence type="ECO:0000256" key="7">
    <source>
        <dbReference type="SAM" id="MobiDB-lite"/>
    </source>
</evidence>
<dbReference type="InterPro" id="IPR014001">
    <property type="entry name" value="Helicase_ATP-bd"/>
</dbReference>
<keyword evidence="4" id="KW-0378">Hydrolase</keyword>